<protein>
    <submittedName>
        <fullName evidence="2">Helix-turn-helix domain-containing protein</fullName>
    </submittedName>
</protein>
<evidence type="ECO:0000259" key="1">
    <source>
        <dbReference type="Pfam" id="PF12728"/>
    </source>
</evidence>
<evidence type="ECO:0000313" key="2">
    <source>
        <dbReference type="EMBL" id="MEA0971684.1"/>
    </source>
</evidence>
<dbReference type="Gene3D" id="1.10.1660.10">
    <property type="match status" value="1"/>
</dbReference>
<dbReference type="EMBL" id="JARJFB010000213">
    <property type="protein sequence ID" value="MEA0971684.1"/>
    <property type="molecule type" value="Genomic_DNA"/>
</dbReference>
<dbReference type="InterPro" id="IPR041657">
    <property type="entry name" value="HTH_17"/>
</dbReference>
<proteinExistence type="predicted"/>
<comment type="caution">
    <text evidence="2">The sequence shown here is derived from an EMBL/GenBank/DDBJ whole genome shotgun (WGS) entry which is preliminary data.</text>
</comment>
<organism evidence="2 3">
    <name type="scientific">Candidatus Megaera venefica</name>
    <dbReference type="NCBI Taxonomy" id="2055910"/>
    <lineage>
        <taxon>Bacteria</taxon>
        <taxon>Pseudomonadati</taxon>
        <taxon>Pseudomonadota</taxon>
        <taxon>Alphaproteobacteria</taxon>
        <taxon>Rickettsiales</taxon>
        <taxon>Rickettsiaceae</taxon>
        <taxon>Candidatus Megaera</taxon>
    </lineage>
</organism>
<sequence length="56" mass="6592">MLGIKLYNMKEASKILGVSERTLFTYIKSERLKANKIRGKWMITEDNLKKFIQGEK</sequence>
<evidence type="ECO:0000313" key="3">
    <source>
        <dbReference type="Proteomes" id="UP001291687"/>
    </source>
</evidence>
<dbReference type="RefSeq" id="WP_322777601.1">
    <property type="nucleotide sequence ID" value="NZ_JARJFB010000213.1"/>
</dbReference>
<feature type="domain" description="Helix-turn-helix" evidence="1">
    <location>
        <begin position="6"/>
        <end position="54"/>
    </location>
</feature>
<gene>
    <name evidence="2" type="ORF">Megvenef_01668</name>
</gene>
<dbReference type="InterPro" id="IPR009061">
    <property type="entry name" value="DNA-bd_dom_put_sf"/>
</dbReference>
<name>A0ABU5NEV1_9RICK</name>
<dbReference type="Pfam" id="PF12728">
    <property type="entry name" value="HTH_17"/>
    <property type="match status" value="1"/>
</dbReference>
<reference evidence="2 3" key="1">
    <citation type="submission" date="2023-03" db="EMBL/GenBank/DDBJ databases">
        <title>Host association and intracellularity evolved multiple times independently in the Rickettsiales.</title>
        <authorList>
            <person name="Castelli M."/>
            <person name="Nardi T."/>
            <person name="Gammuto L."/>
            <person name="Bellinzona G."/>
            <person name="Sabaneyeva E."/>
            <person name="Potekhin A."/>
            <person name="Serra V."/>
            <person name="Petroni G."/>
            <person name="Sassera D."/>
        </authorList>
    </citation>
    <scope>NUCLEOTIDE SEQUENCE [LARGE SCALE GENOMIC DNA]</scope>
    <source>
        <strain evidence="2 3">Sr 2-6</strain>
    </source>
</reference>
<keyword evidence="3" id="KW-1185">Reference proteome</keyword>
<accession>A0ABU5NEV1</accession>
<dbReference type="Proteomes" id="UP001291687">
    <property type="component" value="Unassembled WGS sequence"/>
</dbReference>
<dbReference type="SUPFAM" id="SSF46955">
    <property type="entry name" value="Putative DNA-binding domain"/>
    <property type="match status" value="1"/>
</dbReference>